<proteinExistence type="predicted"/>
<dbReference type="eggNOG" id="COG0814">
    <property type="taxonomic scope" value="Bacteria"/>
</dbReference>
<dbReference type="RefSeq" id="WP_002440112.1">
    <property type="nucleotide sequence ID" value="NC_017910.1"/>
</dbReference>
<dbReference type="GO" id="GO:0003333">
    <property type="term" value="P:amino acid transmembrane transport"/>
    <property type="evidence" value="ECO:0007669"/>
    <property type="project" value="InterPro"/>
</dbReference>
<evidence type="ECO:0000256" key="3">
    <source>
        <dbReference type="ARBA" id="ARBA00022475"/>
    </source>
</evidence>
<accession>I2B7Z9</accession>
<keyword evidence="6 8" id="KW-1133">Transmembrane helix</keyword>
<evidence type="ECO:0000256" key="2">
    <source>
        <dbReference type="ARBA" id="ARBA00022448"/>
    </source>
</evidence>
<keyword evidence="7 8" id="KW-0472">Membrane</keyword>
<feature type="transmembrane region" description="Helical" evidence="8">
    <location>
        <begin position="165"/>
        <end position="185"/>
    </location>
</feature>
<evidence type="ECO:0000256" key="7">
    <source>
        <dbReference type="ARBA" id="ARBA00023136"/>
    </source>
</evidence>
<name>I2B7Z9_SHIBC</name>
<evidence type="ECO:0000256" key="8">
    <source>
        <dbReference type="SAM" id="Phobius"/>
    </source>
</evidence>
<feature type="transmembrane region" description="Helical" evidence="8">
    <location>
        <begin position="368"/>
        <end position="386"/>
    </location>
</feature>
<dbReference type="OrthoDB" id="1627372at2"/>
<keyword evidence="10" id="KW-1185">Reference proteome</keyword>
<feature type="transmembrane region" description="Helical" evidence="8">
    <location>
        <begin position="21"/>
        <end position="41"/>
    </location>
</feature>
<feature type="transmembrane region" description="Helical" evidence="8">
    <location>
        <begin position="91"/>
        <end position="115"/>
    </location>
</feature>
<keyword evidence="2" id="KW-0813">Transport</keyword>
<evidence type="ECO:0000313" key="9">
    <source>
        <dbReference type="EMBL" id="AFJ46653.1"/>
    </source>
</evidence>
<dbReference type="Pfam" id="PF03222">
    <property type="entry name" value="Trp_Tyr_perm"/>
    <property type="match status" value="1"/>
</dbReference>
<dbReference type="HOGENOM" id="CLU_052043_1_1_6"/>
<gene>
    <name evidence="9" type="ordered locus">EBL_c15590</name>
</gene>
<comment type="subcellular location">
    <subcellularLocation>
        <location evidence="1">Cell inner membrane</location>
        <topology evidence="1">Multi-pass membrane protein</topology>
    </subcellularLocation>
</comment>
<dbReference type="GO" id="GO:0005886">
    <property type="term" value="C:plasma membrane"/>
    <property type="evidence" value="ECO:0007669"/>
    <property type="project" value="UniProtKB-SubCell"/>
</dbReference>
<keyword evidence="4" id="KW-0997">Cell inner membrane</keyword>
<dbReference type="PATRIC" id="fig|630626.3.peg.1502"/>
<reference evidence="9 10" key="1">
    <citation type="journal article" date="2012" name="J. Bacteriol.">
        <title>Complete genome sequence of the B12-producing Shimwellia blattae strain DSM 4481, isolated from a cockroach.</title>
        <authorList>
            <person name="Brzuszkiewicz E."/>
            <person name="Waschkowitz T."/>
            <person name="Wiezer A."/>
            <person name="Daniel R."/>
        </authorList>
    </citation>
    <scope>NUCLEOTIDE SEQUENCE [LARGE SCALE GENOMIC DNA]</scope>
    <source>
        <strain evidence="10">ATCC 29907 / DSM 4481 / JCM 1650 / NBRC 105725 / CDC 9005-74</strain>
    </source>
</reference>
<evidence type="ECO:0000256" key="4">
    <source>
        <dbReference type="ARBA" id="ARBA00022519"/>
    </source>
</evidence>
<dbReference type="AlphaFoldDB" id="I2B7Z9"/>
<dbReference type="Gene3D" id="1.20.1740.10">
    <property type="entry name" value="Amino acid/polyamine transporter I"/>
    <property type="match status" value="1"/>
</dbReference>
<feature type="transmembrane region" description="Helical" evidence="8">
    <location>
        <begin position="47"/>
        <end position="70"/>
    </location>
</feature>
<protein>
    <submittedName>
        <fullName evidence="9">Serine transporter family protein</fullName>
    </submittedName>
</protein>
<dbReference type="PANTHER" id="PTHR35334:SF2">
    <property type="entry name" value="SERINE TRANSPORTER SDAC"/>
    <property type="match status" value="1"/>
</dbReference>
<evidence type="ECO:0000256" key="1">
    <source>
        <dbReference type="ARBA" id="ARBA00004429"/>
    </source>
</evidence>
<dbReference type="Proteomes" id="UP000001955">
    <property type="component" value="Chromosome"/>
</dbReference>
<keyword evidence="3" id="KW-1003">Cell membrane</keyword>
<evidence type="ECO:0000256" key="5">
    <source>
        <dbReference type="ARBA" id="ARBA00022692"/>
    </source>
</evidence>
<feature type="transmembrane region" description="Helical" evidence="8">
    <location>
        <begin position="135"/>
        <end position="153"/>
    </location>
</feature>
<accession>K6VDB3</accession>
<keyword evidence="5 8" id="KW-0812">Transmembrane</keyword>
<organism evidence="9 10">
    <name type="scientific">Shimwellia blattae (strain ATCC 29907 / DSM 4481 / JCM 1650 / NBRC 105725 / CDC 9005-74)</name>
    <name type="common">Escherichia blattae</name>
    <dbReference type="NCBI Taxonomy" id="630626"/>
    <lineage>
        <taxon>Bacteria</taxon>
        <taxon>Pseudomonadati</taxon>
        <taxon>Pseudomonadota</taxon>
        <taxon>Gammaproteobacteria</taxon>
        <taxon>Enterobacterales</taxon>
        <taxon>Enterobacteriaceae</taxon>
        <taxon>Shimwellia</taxon>
    </lineage>
</organism>
<feature type="transmembrane region" description="Helical" evidence="8">
    <location>
        <begin position="398"/>
        <end position="416"/>
    </location>
</feature>
<evidence type="ECO:0000313" key="10">
    <source>
        <dbReference type="Proteomes" id="UP000001955"/>
    </source>
</evidence>
<feature type="transmembrane region" description="Helical" evidence="8">
    <location>
        <begin position="205"/>
        <end position="227"/>
    </location>
</feature>
<sequence>MSDIYLSGSRDTVAGSRQFDTTWILSLCGTAIGAGVFFLPISAGAGGFWPLVVATVIVGPVVWLAHRGLARFVLSSKEPGCDLTAVAEEHFGAAAGMLITLLYFLAVYPLLLIYGVGLTNTVNGLLVSLPGMPPVPRPLLALIVIVVLMSVVLARETVMLKVTGLLVYPLVGILVFLSLCLIPHWSRAALTVIPGIRDFTTTLWLALPVLVLSFNHSPAISAFALALQREYGAQAEQKASQILCKTAAVLLVFVMLFVFSCVLAVTPQDLARAKGLNISMLSCLANKFNNPLLALSGPLAVILALSSSFFGYYLGAREGLQGLVKKMARHQGKSVDPRKLNIGIAVFFLVTLWAVATLNPGIPGMAEVPGGLVILVILFMMPVYAIRRVPAMAGYAGRRSNVFITLAGGVAILAMVCSLW</sequence>
<feature type="transmembrane region" description="Helical" evidence="8">
    <location>
        <begin position="247"/>
        <end position="266"/>
    </location>
</feature>
<dbReference type="InterPro" id="IPR018227">
    <property type="entry name" value="Amino_acid_transport_2"/>
</dbReference>
<feature type="transmembrane region" description="Helical" evidence="8">
    <location>
        <begin position="292"/>
        <end position="316"/>
    </location>
</feature>
<evidence type="ECO:0000256" key="6">
    <source>
        <dbReference type="ARBA" id="ARBA00022989"/>
    </source>
</evidence>
<dbReference type="EMBL" id="CP001560">
    <property type="protein sequence ID" value="AFJ46653.1"/>
    <property type="molecule type" value="Genomic_DNA"/>
</dbReference>
<feature type="transmembrane region" description="Helical" evidence="8">
    <location>
        <begin position="337"/>
        <end position="356"/>
    </location>
</feature>
<dbReference type="PANTHER" id="PTHR35334">
    <property type="entry name" value="SERINE TRANSPORTER"/>
    <property type="match status" value="1"/>
</dbReference>
<dbReference type="KEGG" id="ebt:EBL_c15590"/>